<comment type="pathway">
    <text evidence="3 15">Cofactor biosynthesis; FMN biosynthesis; FMN from riboflavin (ATP route): step 1/1.</text>
</comment>
<dbReference type="GO" id="GO:0009231">
    <property type="term" value="P:riboflavin biosynthetic process"/>
    <property type="evidence" value="ECO:0007669"/>
    <property type="project" value="InterPro"/>
</dbReference>
<dbReference type="Pfam" id="PF06574">
    <property type="entry name" value="FAD_syn"/>
    <property type="match status" value="1"/>
</dbReference>
<evidence type="ECO:0000256" key="1">
    <source>
        <dbReference type="ARBA" id="ARBA00002121"/>
    </source>
</evidence>
<evidence type="ECO:0000256" key="11">
    <source>
        <dbReference type="ARBA" id="ARBA00022840"/>
    </source>
</evidence>
<dbReference type="CDD" id="cd02064">
    <property type="entry name" value="FAD_synthetase_N"/>
    <property type="match status" value="1"/>
</dbReference>
<keyword evidence="8 15" id="KW-0547">Nucleotide-binding</keyword>
<dbReference type="FunFam" id="3.40.50.620:FF:000021">
    <property type="entry name" value="Riboflavin biosynthesis protein"/>
    <property type="match status" value="1"/>
</dbReference>
<evidence type="ECO:0000256" key="10">
    <source>
        <dbReference type="ARBA" id="ARBA00022827"/>
    </source>
</evidence>
<dbReference type="FunFam" id="2.40.30.30:FF:000003">
    <property type="entry name" value="Riboflavin biosynthesis protein"/>
    <property type="match status" value="1"/>
</dbReference>
<accession>A0A3A8J9T0</accession>
<dbReference type="NCBIfam" id="NF004162">
    <property type="entry name" value="PRK05627.1-5"/>
    <property type="match status" value="1"/>
</dbReference>
<evidence type="ECO:0000256" key="14">
    <source>
        <dbReference type="ARBA" id="ARBA00049494"/>
    </source>
</evidence>
<keyword evidence="10 15" id="KW-0274">FAD</keyword>
<organism evidence="17 18">
    <name type="scientific">Corallococcus terminator</name>
    <dbReference type="NCBI Taxonomy" id="2316733"/>
    <lineage>
        <taxon>Bacteria</taxon>
        <taxon>Pseudomonadati</taxon>
        <taxon>Myxococcota</taxon>
        <taxon>Myxococcia</taxon>
        <taxon>Myxococcales</taxon>
        <taxon>Cystobacterineae</taxon>
        <taxon>Myxococcaceae</taxon>
        <taxon>Corallococcus</taxon>
    </lineage>
</organism>
<dbReference type="Gene3D" id="2.40.30.30">
    <property type="entry name" value="Riboflavin kinase-like"/>
    <property type="match status" value="1"/>
</dbReference>
<comment type="similarity">
    <text evidence="15">Belongs to the ribF family.</text>
</comment>
<dbReference type="PANTHER" id="PTHR22749:SF6">
    <property type="entry name" value="RIBOFLAVIN KINASE"/>
    <property type="match status" value="1"/>
</dbReference>
<evidence type="ECO:0000256" key="13">
    <source>
        <dbReference type="ARBA" id="ARBA00047880"/>
    </source>
</evidence>
<evidence type="ECO:0000313" key="17">
    <source>
        <dbReference type="EMBL" id="RKG92235.1"/>
    </source>
</evidence>
<keyword evidence="9 15" id="KW-0418">Kinase</keyword>
<dbReference type="InterPro" id="IPR023465">
    <property type="entry name" value="Riboflavin_kinase_dom_sf"/>
</dbReference>
<keyword evidence="6 15" id="KW-0808">Transferase</keyword>
<dbReference type="EC" id="2.7.7.2" evidence="15"/>
<keyword evidence="12" id="KW-0511">Multifunctional enzyme</keyword>
<keyword evidence="18" id="KW-1185">Reference proteome</keyword>
<dbReference type="Proteomes" id="UP000268094">
    <property type="component" value="Unassembled WGS sequence"/>
</dbReference>
<dbReference type="PIRSF" id="PIRSF004491">
    <property type="entry name" value="FAD_Synth"/>
    <property type="match status" value="1"/>
</dbReference>
<name>A0A3A8J9T0_9BACT</name>
<keyword evidence="5 15" id="KW-0288">FMN</keyword>
<dbReference type="Gene3D" id="3.40.50.620">
    <property type="entry name" value="HUPs"/>
    <property type="match status" value="1"/>
</dbReference>
<dbReference type="UniPathway" id="UPA00277">
    <property type="reaction ID" value="UER00407"/>
</dbReference>
<dbReference type="InterPro" id="IPR015864">
    <property type="entry name" value="FAD_synthase"/>
</dbReference>
<dbReference type="AlphaFoldDB" id="A0A3A8J9T0"/>
<keyword evidence="11 15" id="KW-0067">ATP-binding</keyword>
<dbReference type="GO" id="GO:0005524">
    <property type="term" value="F:ATP binding"/>
    <property type="evidence" value="ECO:0007669"/>
    <property type="project" value="UniProtKB-UniRule"/>
</dbReference>
<protein>
    <recommendedName>
        <fullName evidence="15">Riboflavin biosynthesis protein</fullName>
    </recommendedName>
    <domain>
        <recommendedName>
            <fullName evidence="15">Riboflavin kinase</fullName>
            <ecNumber evidence="15">2.7.1.26</ecNumber>
        </recommendedName>
        <alternativeName>
            <fullName evidence="15">Flavokinase</fullName>
        </alternativeName>
    </domain>
    <domain>
        <recommendedName>
            <fullName evidence="15">FMN adenylyltransferase</fullName>
            <ecNumber evidence="15">2.7.7.2</ecNumber>
        </recommendedName>
        <alternativeName>
            <fullName evidence="15">FAD pyrophosphorylase</fullName>
        </alternativeName>
        <alternativeName>
            <fullName evidence="15">FAD synthase</fullName>
        </alternativeName>
    </domain>
</protein>
<gene>
    <name evidence="17" type="ORF">D7V88_06790</name>
</gene>
<dbReference type="GO" id="GO:0006747">
    <property type="term" value="P:FAD biosynthetic process"/>
    <property type="evidence" value="ECO:0007669"/>
    <property type="project" value="UniProtKB-UniRule"/>
</dbReference>
<evidence type="ECO:0000256" key="2">
    <source>
        <dbReference type="ARBA" id="ARBA00004726"/>
    </source>
</evidence>
<dbReference type="OrthoDB" id="9803667at2"/>
<proteinExistence type="inferred from homology"/>
<evidence type="ECO:0000256" key="5">
    <source>
        <dbReference type="ARBA" id="ARBA00022643"/>
    </source>
</evidence>
<dbReference type="EC" id="2.7.1.26" evidence="15"/>
<evidence type="ECO:0000259" key="16">
    <source>
        <dbReference type="SMART" id="SM00904"/>
    </source>
</evidence>
<comment type="caution">
    <text evidence="17">The sequence shown here is derived from an EMBL/GenBank/DDBJ whole genome shotgun (WGS) entry which is preliminary data.</text>
</comment>
<comment type="catalytic activity">
    <reaction evidence="14 15">
        <text>FMN + ATP + H(+) = FAD + diphosphate</text>
        <dbReference type="Rhea" id="RHEA:17237"/>
        <dbReference type="ChEBI" id="CHEBI:15378"/>
        <dbReference type="ChEBI" id="CHEBI:30616"/>
        <dbReference type="ChEBI" id="CHEBI:33019"/>
        <dbReference type="ChEBI" id="CHEBI:57692"/>
        <dbReference type="ChEBI" id="CHEBI:58210"/>
        <dbReference type="EC" id="2.7.7.2"/>
    </reaction>
</comment>
<evidence type="ECO:0000256" key="8">
    <source>
        <dbReference type="ARBA" id="ARBA00022741"/>
    </source>
</evidence>
<evidence type="ECO:0000256" key="9">
    <source>
        <dbReference type="ARBA" id="ARBA00022777"/>
    </source>
</evidence>
<dbReference type="SMART" id="SM00904">
    <property type="entry name" value="Flavokinase"/>
    <property type="match status" value="1"/>
</dbReference>
<comment type="pathway">
    <text evidence="2 15">Cofactor biosynthesis; FAD biosynthesis; FAD from FMN: step 1/1.</text>
</comment>
<dbReference type="InterPro" id="IPR002606">
    <property type="entry name" value="Riboflavin_kinase_bac"/>
</dbReference>
<reference evidence="18" key="1">
    <citation type="submission" date="2018-09" db="EMBL/GenBank/DDBJ databases">
        <authorList>
            <person name="Livingstone P.G."/>
            <person name="Whitworth D.E."/>
        </authorList>
    </citation>
    <scope>NUCLEOTIDE SEQUENCE [LARGE SCALE GENOMIC DNA]</scope>
    <source>
        <strain evidence="18">CA054A</strain>
    </source>
</reference>
<dbReference type="UniPathway" id="UPA00276">
    <property type="reaction ID" value="UER00406"/>
</dbReference>
<dbReference type="InterPro" id="IPR023468">
    <property type="entry name" value="Riboflavin_kinase"/>
</dbReference>
<dbReference type="Pfam" id="PF01687">
    <property type="entry name" value="Flavokinase"/>
    <property type="match status" value="1"/>
</dbReference>
<evidence type="ECO:0000256" key="4">
    <source>
        <dbReference type="ARBA" id="ARBA00022630"/>
    </source>
</evidence>
<dbReference type="GO" id="GO:0008531">
    <property type="term" value="F:riboflavin kinase activity"/>
    <property type="evidence" value="ECO:0007669"/>
    <property type="project" value="UniProtKB-UniRule"/>
</dbReference>
<dbReference type="NCBIfam" id="NF004160">
    <property type="entry name" value="PRK05627.1-3"/>
    <property type="match status" value="1"/>
</dbReference>
<dbReference type="GO" id="GO:0003919">
    <property type="term" value="F:FMN adenylyltransferase activity"/>
    <property type="evidence" value="ECO:0007669"/>
    <property type="project" value="UniProtKB-UniRule"/>
</dbReference>
<evidence type="ECO:0000256" key="7">
    <source>
        <dbReference type="ARBA" id="ARBA00022695"/>
    </source>
</evidence>
<keyword evidence="4 15" id="KW-0285">Flavoprotein</keyword>
<sequence length="308" mass="32955">MKVFQSVSEAGRQLQGQAVALGNFDGVHVGHQALFAEGRRHAAASALTFQPHPGKVLQPDLAPKLITLLPRKLELLSTCGLDSVVVQPFTRDYARNTPADFEASLLDTLGVGHVVVGSDFTYGAHRAGTVTTLREAAAKRGAQVHIVQPVHVDGVVASSSRIREYILEGRVGAARRLLGRPFDLDGTVVAGAGRGRTIGFPTANVDTQNELRPAPGVYAIRARLHSEAAGPWRPGAANIGVKPTFGGTEVTIEAHLLDFTGDLYGKELRVQFLERLRPEQRFGSAAELVGQIKRDVEAARTVVARDDG</sequence>
<evidence type="ECO:0000256" key="6">
    <source>
        <dbReference type="ARBA" id="ARBA00022679"/>
    </source>
</evidence>
<evidence type="ECO:0000256" key="15">
    <source>
        <dbReference type="PIRNR" id="PIRNR004491"/>
    </source>
</evidence>
<feature type="domain" description="Riboflavin kinase" evidence="16">
    <location>
        <begin position="177"/>
        <end position="304"/>
    </location>
</feature>
<dbReference type="PANTHER" id="PTHR22749">
    <property type="entry name" value="RIBOFLAVIN KINASE/FMN ADENYLYLTRANSFERASE"/>
    <property type="match status" value="1"/>
</dbReference>
<dbReference type="SUPFAM" id="SSF52374">
    <property type="entry name" value="Nucleotidylyl transferase"/>
    <property type="match status" value="1"/>
</dbReference>
<dbReference type="InterPro" id="IPR014729">
    <property type="entry name" value="Rossmann-like_a/b/a_fold"/>
</dbReference>
<dbReference type="SUPFAM" id="SSF82114">
    <property type="entry name" value="Riboflavin kinase-like"/>
    <property type="match status" value="1"/>
</dbReference>
<evidence type="ECO:0000313" key="18">
    <source>
        <dbReference type="Proteomes" id="UP000268094"/>
    </source>
</evidence>
<comment type="function">
    <text evidence="1">Catalyzes the phosphorylation of riboflavin to FMN followed by the adenylation of FMN to FAD.</text>
</comment>
<dbReference type="RefSeq" id="WP_120539784.1">
    <property type="nucleotide sequence ID" value="NZ_RAVZ01000029.1"/>
</dbReference>
<keyword evidence="7 15" id="KW-0548">Nucleotidyltransferase</keyword>
<dbReference type="NCBIfam" id="TIGR00083">
    <property type="entry name" value="ribF"/>
    <property type="match status" value="1"/>
</dbReference>
<dbReference type="InterPro" id="IPR015865">
    <property type="entry name" value="Riboflavin_kinase_bac/euk"/>
</dbReference>
<comment type="catalytic activity">
    <reaction evidence="13 15">
        <text>riboflavin + ATP = FMN + ADP + H(+)</text>
        <dbReference type="Rhea" id="RHEA:14357"/>
        <dbReference type="ChEBI" id="CHEBI:15378"/>
        <dbReference type="ChEBI" id="CHEBI:30616"/>
        <dbReference type="ChEBI" id="CHEBI:57986"/>
        <dbReference type="ChEBI" id="CHEBI:58210"/>
        <dbReference type="ChEBI" id="CHEBI:456216"/>
        <dbReference type="EC" id="2.7.1.26"/>
    </reaction>
</comment>
<evidence type="ECO:0000256" key="12">
    <source>
        <dbReference type="ARBA" id="ARBA00023268"/>
    </source>
</evidence>
<dbReference type="GO" id="GO:0009398">
    <property type="term" value="P:FMN biosynthetic process"/>
    <property type="evidence" value="ECO:0007669"/>
    <property type="project" value="UniProtKB-UniRule"/>
</dbReference>
<evidence type="ECO:0000256" key="3">
    <source>
        <dbReference type="ARBA" id="ARBA00005201"/>
    </source>
</evidence>
<dbReference type="EMBL" id="RAVZ01000029">
    <property type="protein sequence ID" value="RKG92235.1"/>
    <property type="molecule type" value="Genomic_DNA"/>
</dbReference>